<dbReference type="PRINTS" id="PR00773">
    <property type="entry name" value="GRPEPROTEIN"/>
</dbReference>
<evidence type="ECO:0000313" key="14">
    <source>
        <dbReference type="EMBL" id="TQK76482.1"/>
    </source>
</evidence>
<feature type="compositionally biased region" description="Basic and acidic residues" evidence="13">
    <location>
        <begin position="1"/>
        <end position="34"/>
    </location>
</feature>
<keyword evidence="4 10" id="KW-0963">Cytoplasm</keyword>
<keyword evidence="15" id="KW-1185">Reference proteome</keyword>
<dbReference type="PANTHER" id="PTHR21237:SF23">
    <property type="entry name" value="GRPE PROTEIN HOMOLOG, MITOCHONDRIAL"/>
    <property type="match status" value="1"/>
</dbReference>
<sequence>MTDMNSERNEDKEPFHFVDNRRIDPETGDVREGADQAGAGSAPAGAGSDDPIAHLDFDPAGPIDDELAAAQAKATELLDDLQRERASFTNYRNRALRDQEAARTKGVEDVLSALLPALDDISRAKEHEQLSGPFAAIVEKVTGALSKFNVESFGAVGEEFDPTLHEALMHQEDPDAQAITISHVIEPGYRIGEKVVRAARVAVTGPAQ</sequence>
<dbReference type="GO" id="GO:0006457">
    <property type="term" value="P:protein folding"/>
    <property type="evidence" value="ECO:0007669"/>
    <property type="project" value="InterPro"/>
</dbReference>
<reference evidence="14 15" key="1">
    <citation type="submission" date="2019-06" db="EMBL/GenBank/DDBJ databases">
        <title>Sequencing the genomes of 1000 actinobacteria strains.</title>
        <authorList>
            <person name="Klenk H.-P."/>
        </authorList>
    </citation>
    <scope>NUCLEOTIDE SEQUENCE [LARGE SCALE GENOMIC DNA]</scope>
    <source>
        <strain evidence="14 15">DSM 10596</strain>
    </source>
</reference>
<dbReference type="InterPro" id="IPR013805">
    <property type="entry name" value="GrpE_CC"/>
</dbReference>
<feature type="compositionally biased region" description="Low complexity" evidence="13">
    <location>
        <begin position="35"/>
        <end position="50"/>
    </location>
</feature>
<dbReference type="InterPro" id="IPR000740">
    <property type="entry name" value="GrpE"/>
</dbReference>
<keyword evidence="6 10" id="KW-0143">Chaperone</keyword>
<dbReference type="InterPro" id="IPR009012">
    <property type="entry name" value="GrpE_head"/>
</dbReference>
<evidence type="ECO:0000256" key="12">
    <source>
        <dbReference type="RuleBase" id="RU004478"/>
    </source>
</evidence>
<comment type="subunit">
    <text evidence="3 10">Homodimer.</text>
</comment>
<comment type="caution">
    <text evidence="14">The sequence shown here is derived from an EMBL/GenBank/DDBJ whole genome shotgun (WGS) entry which is preliminary data.</text>
</comment>
<feature type="region of interest" description="Disordered" evidence="13">
    <location>
        <begin position="1"/>
        <end position="63"/>
    </location>
</feature>
<dbReference type="CDD" id="cd00446">
    <property type="entry name" value="GrpE"/>
    <property type="match status" value="1"/>
</dbReference>
<evidence type="ECO:0000256" key="10">
    <source>
        <dbReference type="HAMAP-Rule" id="MF_01151"/>
    </source>
</evidence>
<dbReference type="HAMAP" id="MF_01151">
    <property type="entry name" value="GrpE"/>
    <property type="match status" value="1"/>
</dbReference>
<evidence type="ECO:0000256" key="3">
    <source>
        <dbReference type="ARBA" id="ARBA00011738"/>
    </source>
</evidence>
<gene>
    <name evidence="10" type="primary">grpE</name>
    <name evidence="14" type="ORF">FB389_1158</name>
</gene>
<dbReference type="GO" id="GO:0051087">
    <property type="term" value="F:protein-folding chaperone binding"/>
    <property type="evidence" value="ECO:0007669"/>
    <property type="project" value="InterPro"/>
</dbReference>
<dbReference type="EMBL" id="VFNV01000001">
    <property type="protein sequence ID" value="TQK76482.1"/>
    <property type="molecule type" value="Genomic_DNA"/>
</dbReference>
<organism evidence="14 15">
    <name type="scientific">Rarobacter incanus</name>
    <dbReference type="NCBI Taxonomy" id="153494"/>
    <lineage>
        <taxon>Bacteria</taxon>
        <taxon>Bacillati</taxon>
        <taxon>Actinomycetota</taxon>
        <taxon>Actinomycetes</taxon>
        <taxon>Micrococcales</taxon>
        <taxon>Rarobacteraceae</taxon>
        <taxon>Rarobacter</taxon>
    </lineage>
</organism>
<evidence type="ECO:0000256" key="7">
    <source>
        <dbReference type="ARBA" id="ARBA00053401"/>
    </source>
</evidence>
<evidence type="ECO:0000256" key="9">
    <source>
        <dbReference type="ARBA" id="ARBA00076414"/>
    </source>
</evidence>
<evidence type="ECO:0000313" key="15">
    <source>
        <dbReference type="Proteomes" id="UP000316181"/>
    </source>
</evidence>
<dbReference type="FunFam" id="2.30.22.10:FF:000001">
    <property type="entry name" value="Protein GrpE"/>
    <property type="match status" value="1"/>
</dbReference>
<dbReference type="GO" id="GO:0042803">
    <property type="term" value="F:protein homodimerization activity"/>
    <property type="evidence" value="ECO:0007669"/>
    <property type="project" value="InterPro"/>
</dbReference>
<protein>
    <recommendedName>
        <fullName evidence="8 10">Protein GrpE</fullName>
    </recommendedName>
    <alternativeName>
        <fullName evidence="9 10">HSP-70 cofactor</fullName>
    </alternativeName>
</protein>
<dbReference type="Proteomes" id="UP000316181">
    <property type="component" value="Unassembled WGS sequence"/>
</dbReference>
<evidence type="ECO:0000256" key="8">
    <source>
        <dbReference type="ARBA" id="ARBA00072274"/>
    </source>
</evidence>
<dbReference type="Pfam" id="PF01025">
    <property type="entry name" value="GrpE"/>
    <property type="match status" value="1"/>
</dbReference>
<dbReference type="GO" id="GO:0005737">
    <property type="term" value="C:cytoplasm"/>
    <property type="evidence" value="ECO:0007669"/>
    <property type="project" value="UniProtKB-SubCell"/>
</dbReference>
<dbReference type="Gene3D" id="2.30.22.10">
    <property type="entry name" value="Head domain of nucleotide exchange factor GrpE"/>
    <property type="match status" value="1"/>
</dbReference>
<accession>A0A542SPG0</accession>
<dbReference type="GO" id="GO:0000774">
    <property type="term" value="F:adenyl-nucleotide exchange factor activity"/>
    <property type="evidence" value="ECO:0007669"/>
    <property type="project" value="InterPro"/>
</dbReference>
<evidence type="ECO:0000256" key="13">
    <source>
        <dbReference type="SAM" id="MobiDB-lite"/>
    </source>
</evidence>
<evidence type="ECO:0000256" key="6">
    <source>
        <dbReference type="ARBA" id="ARBA00023186"/>
    </source>
</evidence>
<dbReference type="SUPFAM" id="SSF58014">
    <property type="entry name" value="Coiled-coil domain of nucleotide exchange factor GrpE"/>
    <property type="match status" value="1"/>
</dbReference>
<evidence type="ECO:0000256" key="5">
    <source>
        <dbReference type="ARBA" id="ARBA00023016"/>
    </source>
</evidence>
<comment type="similarity">
    <text evidence="2 10 12">Belongs to the GrpE family.</text>
</comment>
<dbReference type="AlphaFoldDB" id="A0A542SPG0"/>
<dbReference type="GO" id="GO:0051082">
    <property type="term" value="F:unfolded protein binding"/>
    <property type="evidence" value="ECO:0007669"/>
    <property type="project" value="TreeGrafter"/>
</dbReference>
<dbReference type="Gene3D" id="3.90.20.20">
    <property type="match status" value="1"/>
</dbReference>
<evidence type="ECO:0000256" key="1">
    <source>
        <dbReference type="ARBA" id="ARBA00004496"/>
    </source>
</evidence>
<evidence type="ECO:0000256" key="11">
    <source>
        <dbReference type="RuleBase" id="RU000639"/>
    </source>
</evidence>
<dbReference type="PANTHER" id="PTHR21237">
    <property type="entry name" value="GRPE PROTEIN"/>
    <property type="match status" value="1"/>
</dbReference>
<comment type="subcellular location">
    <subcellularLocation>
        <location evidence="1 10">Cytoplasm</location>
    </subcellularLocation>
</comment>
<dbReference type="PROSITE" id="PS01071">
    <property type="entry name" value="GRPE"/>
    <property type="match status" value="1"/>
</dbReference>
<evidence type="ECO:0000256" key="4">
    <source>
        <dbReference type="ARBA" id="ARBA00022490"/>
    </source>
</evidence>
<evidence type="ECO:0000256" key="2">
    <source>
        <dbReference type="ARBA" id="ARBA00009054"/>
    </source>
</evidence>
<dbReference type="SUPFAM" id="SSF51064">
    <property type="entry name" value="Head domain of nucleotide exchange factor GrpE"/>
    <property type="match status" value="1"/>
</dbReference>
<comment type="function">
    <text evidence="7 10 11">Participates actively in the response to hyperosmotic and heat shock by preventing the aggregation of stress-denatured proteins, in association with DnaK and GrpE. It is the nucleotide exchange factor for DnaK and may function as a thermosensor. Unfolded proteins bind initially to DnaJ; upon interaction with the DnaJ-bound protein, DnaK hydrolyzes its bound ATP, resulting in the formation of a stable complex. GrpE releases ADP from DnaK; ATP binding to DnaK triggers the release of the substrate protein, thus completing the reaction cycle. Several rounds of ATP-dependent interactions between DnaJ, DnaK and GrpE are required for fully efficient folding.</text>
</comment>
<proteinExistence type="inferred from homology"/>
<keyword evidence="5 10" id="KW-0346">Stress response</keyword>
<name>A0A542SPG0_9MICO</name>